<keyword evidence="1" id="KW-0378">Hydrolase</keyword>
<feature type="domain" description="DNA helicase Pif1-like DEAD-box helicase" evidence="2">
    <location>
        <begin position="388"/>
        <end position="609"/>
    </location>
</feature>
<evidence type="ECO:0000259" key="3">
    <source>
        <dbReference type="Pfam" id="PF14214"/>
    </source>
</evidence>
<evidence type="ECO:0000313" key="6">
    <source>
        <dbReference type="EMBL" id="PNY17679.1"/>
    </source>
</evidence>
<dbReference type="SUPFAM" id="SSF52540">
    <property type="entry name" value="P-loop containing nucleoside triphosphate hydrolases"/>
    <property type="match status" value="2"/>
</dbReference>
<dbReference type="CDD" id="cd18809">
    <property type="entry name" value="SF1_C_RecD"/>
    <property type="match status" value="1"/>
</dbReference>
<dbReference type="EMBL" id="ASHM01009577">
    <property type="protein sequence ID" value="PNY17683.1"/>
    <property type="molecule type" value="Genomic_DNA"/>
</dbReference>
<keyword evidence="1" id="KW-0547">Nucleotide-binding</keyword>
<evidence type="ECO:0000313" key="5">
    <source>
        <dbReference type="EMBL" id="PNX93056.1"/>
    </source>
</evidence>
<evidence type="ECO:0000259" key="2">
    <source>
        <dbReference type="Pfam" id="PF05970"/>
    </source>
</evidence>
<dbReference type="GO" id="GO:0006310">
    <property type="term" value="P:DNA recombination"/>
    <property type="evidence" value="ECO:0007669"/>
    <property type="project" value="UniProtKB-KW"/>
</dbReference>
<feature type="domain" description="Helitron helicase-like" evidence="3">
    <location>
        <begin position="2"/>
        <end position="151"/>
    </location>
</feature>
<protein>
    <recommendedName>
        <fullName evidence="1">ATP-dependent DNA helicase</fullName>
        <ecNumber evidence="1">5.6.2.3</ecNumber>
    </recommendedName>
</protein>
<dbReference type="InterPro" id="IPR010285">
    <property type="entry name" value="DNA_helicase_pif1-like_DEAD"/>
</dbReference>
<dbReference type="Pfam" id="PF21530">
    <property type="entry name" value="Pif1_2B_dom"/>
    <property type="match status" value="1"/>
</dbReference>
<dbReference type="EMBL" id="ASHM01011153">
    <property type="protein sequence ID" value="PNX93056.1"/>
    <property type="molecule type" value="Genomic_DNA"/>
</dbReference>
<evidence type="ECO:0000313" key="7">
    <source>
        <dbReference type="EMBL" id="PNY17683.1"/>
    </source>
</evidence>
<evidence type="ECO:0000259" key="4">
    <source>
        <dbReference type="Pfam" id="PF21530"/>
    </source>
</evidence>
<dbReference type="GO" id="GO:0043139">
    <property type="term" value="F:5'-3' DNA helicase activity"/>
    <property type="evidence" value="ECO:0007669"/>
    <property type="project" value="UniProtKB-EC"/>
</dbReference>
<comment type="catalytic activity">
    <reaction evidence="1">
        <text>ATP + H2O = ADP + phosphate + H(+)</text>
        <dbReference type="Rhea" id="RHEA:13065"/>
        <dbReference type="ChEBI" id="CHEBI:15377"/>
        <dbReference type="ChEBI" id="CHEBI:15378"/>
        <dbReference type="ChEBI" id="CHEBI:30616"/>
        <dbReference type="ChEBI" id="CHEBI:43474"/>
        <dbReference type="ChEBI" id="CHEBI:456216"/>
        <dbReference type="EC" id="5.6.2.3"/>
    </reaction>
</comment>
<gene>
    <name evidence="6" type="ORF">L195_g014427</name>
    <name evidence="7" type="ORF">L195_g014431</name>
    <name evidence="5" type="ORF">L195_g016204</name>
</gene>
<keyword evidence="1 7" id="KW-0347">Helicase</keyword>
<keyword evidence="1" id="KW-0234">DNA repair</keyword>
<comment type="similarity">
    <text evidence="1">Belongs to the helicase family.</text>
</comment>
<dbReference type="GO" id="GO:0000723">
    <property type="term" value="P:telomere maintenance"/>
    <property type="evidence" value="ECO:0007669"/>
    <property type="project" value="InterPro"/>
</dbReference>
<comment type="caution">
    <text evidence="7">The sequence shown here is derived from an EMBL/GenBank/DDBJ whole genome shotgun (WGS) entry which is preliminary data.</text>
</comment>
<accession>A0A2K3PQX1</accession>
<dbReference type="Pfam" id="PF05970">
    <property type="entry name" value="PIF1"/>
    <property type="match status" value="1"/>
</dbReference>
<dbReference type="EC" id="5.6.2.3" evidence="1"/>
<dbReference type="Pfam" id="PF14214">
    <property type="entry name" value="Helitron_like_N"/>
    <property type="match status" value="1"/>
</dbReference>
<feature type="domain" description="DNA helicase Pif1-like 2B" evidence="4">
    <location>
        <begin position="706"/>
        <end position="752"/>
    </location>
</feature>
<proteinExistence type="inferred from homology"/>
<keyword evidence="1" id="KW-0233">DNA recombination</keyword>
<reference evidence="7 8" key="2">
    <citation type="journal article" date="2017" name="Front. Plant Sci.">
        <title>Gene Classification and Mining of Molecular Markers Useful in Red Clover (Trifolium pratense) Breeding.</title>
        <authorList>
            <person name="Istvanek J."/>
            <person name="Dluhosova J."/>
            <person name="Dluhos P."/>
            <person name="Patkova L."/>
            <person name="Nedelnik J."/>
            <person name="Repkova J."/>
        </authorList>
    </citation>
    <scope>NUCLEOTIDE SEQUENCE [LARGE SCALE GENOMIC DNA]</scope>
    <source>
        <strain evidence="8">cv. Tatra</strain>
        <tissue evidence="7">Young leaves</tissue>
    </source>
</reference>
<dbReference type="InterPro" id="IPR027417">
    <property type="entry name" value="P-loop_NTPase"/>
</dbReference>
<comment type="cofactor">
    <cofactor evidence="1">
        <name>Mg(2+)</name>
        <dbReference type="ChEBI" id="CHEBI:18420"/>
    </cofactor>
</comment>
<dbReference type="PANTHER" id="PTHR10492:SF74">
    <property type="entry name" value="ATP-DEPENDENT DNA HELICASE"/>
    <property type="match status" value="1"/>
</dbReference>
<keyword evidence="1" id="KW-0227">DNA damage</keyword>
<keyword evidence="1" id="KW-0067">ATP-binding</keyword>
<dbReference type="InterPro" id="IPR049163">
    <property type="entry name" value="Pif1-like_2B_dom"/>
</dbReference>
<dbReference type="GO" id="GO:0005524">
    <property type="term" value="F:ATP binding"/>
    <property type="evidence" value="ECO:0007669"/>
    <property type="project" value="UniProtKB-KW"/>
</dbReference>
<dbReference type="Proteomes" id="UP000236291">
    <property type="component" value="Unassembled WGS sequence"/>
</dbReference>
<organism evidence="7 8">
    <name type="scientific">Trifolium pratense</name>
    <name type="common">Red clover</name>
    <dbReference type="NCBI Taxonomy" id="57577"/>
    <lineage>
        <taxon>Eukaryota</taxon>
        <taxon>Viridiplantae</taxon>
        <taxon>Streptophyta</taxon>
        <taxon>Embryophyta</taxon>
        <taxon>Tracheophyta</taxon>
        <taxon>Spermatophyta</taxon>
        <taxon>Magnoliopsida</taxon>
        <taxon>eudicotyledons</taxon>
        <taxon>Gunneridae</taxon>
        <taxon>Pentapetalae</taxon>
        <taxon>rosids</taxon>
        <taxon>fabids</taxon>
        <taxon>Fabales</taxon>
        <taxon>Fabaceae</taxon>
        <taxon>Papilionoideae</taxon>
        <taxon>50 kb inversion clade</taxon>
        <taxon>NPAAA clade</taxon>
        <taxon>Hologalegina</taxon>
        <taxon>IRL clade</taxon>
        <taxon>Trifolieae</taxon>
        <taxon>Trifolium</taxon>
    </lineage>
</organism>
<evidence type="ECO:0000256" key="1">
    <source>
        <dbReference type="RuleBase" id="RU363044"/>
    </source>
</evidence>
<dbReference type="EMBL" id="ASHM01009573">
    <property type="protein sequence ID" value="PNY17679.1"/>
    <property type="molecule type" value="Genomic_DNA"/>
</dbReference>
<reference evidence="7 8" key="1">
    <citation type="journal article" date="2014" name="Am. J. Bot.">
        <title>Genome assembly and annotation for red clover (Trifolium pratense; Fabaceae).</title>
        <authorList>
            <person name="Istvanek J."/>
            <person name="Jaros M."/>
            <person name="Krenek A."/>
            <person name="Repkova J."/>
        </authorList>
    </citation>
    <scope>NUCLEOTIDE SEQUENCE [LARGE SCALE GENOMIC DNA]</scope>
    <source>
        <strain evidence="8">cv. Tatra</strain>
        <tissue evidence="7">Young leaves</tissue>
    </source>
</reference>
<name>A0A2K3PQX1_TRIPR</name>
<dbReference type="GO" id="GO:0016787">
    <property type="term" value="F:hydrolase activity"/>
    <property type="evidence" value="ECO:0007669"/>
    <property type="project" value="UniProtKB-KW"/>
</dbReference>
<dbReference type="PANTHER" id="PTHR10492">
    <property type="match status" value="1"/>
</dbReference>
<sequence>MLEAQRLSFYRENQGVIRSGFLAGVEEAVGRGDIDASSIGARIVLPSSFTGGRRYMFNNCQDAMALCKRYGYPDLFLTVTCNPRWIEIQRHMSKSGNYACYRPDICCRVFKLKLEEMMNDFKKGNFFGRVIASVYTIEFQKRGLPHAHILLWLDYRDKLNSAIAIDSVICAELPDPTRFPKLFAAVSNFMIHGPCGISVGRLSFVPHNCRELYYLRLLLSRQVGCTSYEDIRTVDGVIYDSNREACAALLLLGGDQEFINAILEVAVLGSGNSIRELFTKYLLAGSLSDPRNVWDQTWETLADGILFSRRRLLNNEELVISPDELKQLCLYEIDQILRQNGKLLEDFPIMPQLDSPDHVPFNNILMANELAYDSGEMLTKHDRYFTSLNGEQLFAYEEIVTSVNQNDGVMFFIDGFGGTGKTYLWNTLSFRFRSEGKIVLNVASSGIASLLLPGGRTAHSQFGLPLVLDEQSCCTIEKKTNKSELLIAASLIIWDEAPMIHRWGIEAFERSLRDIMTEVDIDASNKPFGGKTIVFGGDFRQILPVIPKGSRADIVYATINSSILWQRCRVLRLTQNMRLQVSSDIEENKSIEDFAKWILNVGDGKLGHSEDGETVIEIPDDICVKYSKNHVADIVDLLYPNLIAELSNVNFFQDRAILCPTLEIVEKVNDYVMSLIPGEYKEYLSCDTITKCDEELGIDHRWITPEFLNDIKCSGLPNHVLQLKIGVPIMLLRNVDVASGLCNGTRLIVVELGINVIGVSFMENSRKTNKVYIPRMNLIPSGANVSITFQRLQFPLCVCFAMSINKSQGQTLANVGLYLPRSVFSHGQLYVALSRVKNRKGLKVLVVNDVGEACSSTINVVYPEVFRKI</sequence>
<dbReference type="STRING" id="57577.A0A2K3PQX1"/>
<dbReference type="InterPro" id="IPR025476">
    <property type="entry name" value="Helitron_helicase-like"/>
</dbReference>
<dbReference type="GO" id="GO:0006281">
    <property type="term" value="P:DNA repair"/>
    <property type="evidence" value="ECO:0007669"/>
    <property type="project" value="UniProtKB-KW"/>
</dbReference>
<evidence type="ECO:0000313" key="8">
    <source>
        <dbReference type="Proteomes" id="UP000236291"/>
    </source>
</evidence>
<dbReference type="Gene3D" id="3.40.50.300">
    <property type="entry name" value="P-loop containing nucleotide triphosphate hydrolases"/>
    <property type="match status" value="1"/>
</dbReference>
<dbReference type="AlphaFoldDB" id="A0A2K3PQX1"/>